<sequence length="199" mass="22736">MEQKLLKQESGSGLEQKSDGDLVESKPEQKAVEEDFVKYFSKFSKYDDSDFPYHVKSGNFEYKNEAYRLLEAQIQIYKEKSRNLSVYDAIARPPRSHLILMGGGVTPHVISYDDPILQGYSKLALDYYREKNNNQGPTFVFHGLVKCTHALINGRIFYITFTAKAEDDLSDTPALTTFQAEVCCARDKQPEIRECAIKI</sequence>
<dbReference type="PaxDb" id="3880-AES71687"/>
<reference evidence="4" key="6">
    <citation type="journal article" date="2018" name="Nat. Plants">
        <title>Whole-genome landscape of Medicago truncatula symbiotic genes.</title>
        <authorList>
            <person name="Pecrix Y."/>
            <person name="Gamas P."/>
            <person name="Carrere S."/>
        </authorList>
    </citation>
    <scope>NUCLEOTIDE SEQUENCE</scope>
    <source>
        <tissue evidence="4">Leaves</tissue>
    </source>
</reference>
<dbReference type="KEGG" id="mtr:11429049"/>
<reference evidence="5" key="4">
    <citation type="submission" date="2015-04" db="UniProtKB">
        <authorList>
            <consortium name="EnsemblPlants"/>
        </authorList>
    </citation>
    <scope>IDENTIFICATION</scope>
    <source>
        <strain evidence="5">cv. Jemalong A17</strain>
    </source>
</reference>
<evidence type="ECO:0000313" key="6">
    <source>
        <dbReference type="Proteomes" id="UP000002051"/>
    </source>
</evidence>
<reference evidence="2 6" key="3">
    <citation type="journal article" date="2014" name="BMC Genomics">
        <title>An improved genome release (version Mt4.0) for the model legume Medicago truncatula.</title>
        <authorList>
            <person name="Tang H."/>
            <person name="Krishnakumar V."/>
            <person name="Bidwell S."/>
            <person name="Rosen B."/>
            <person name="Chan A."/>
            <person name="Zhou S."/>
            <person name="Gentzbittel L."/>
            <person name="Childs K.L."/>
            <person name="Yandell M."/>
            <person name="Gundlach H."/>
            <person name="Mayer K.F."/>
            <person name="Schwartz D.C."/>
            <person name="Town C.D."/>
        </authorList>
    </citation>
    <scope>GENOME REANNOTATION</scope>
    <source>
        <strain evidence="5 6">cv. Jemalong A17</strain>
    </source>
</reference>
<dbReference type="SUPFAM" id="SSF54403">
    <property type="entry name" value="Cystatin/monellin"/>
    <property type="match status" value="1"/>
</dbReference>
<accession>I3SYJ0</accession>
<dbReference type="AlphaFoldDB" id="G7J7C7"/>
<reference evidence="7" key="5">
    <citation type="journal article" date="2018" name="Nat. Plants">
        <title>Whole-genome landscape of Medicago truncatula symbiotic genes.</title>
        <authorList>
            <person name="Pecrix Y."/>
            <person name="Staton S.E."/>
            <person name="Sallet E."/>
            <person name="Lelandais-Briere C."/>
            <person name="Moreau S."/>
            <person name="Carrere S."/>
            <person name="Blein T."/>
            <person name="Jardinaud M.F."/>
            <person name="Latrasse D."/>
            <person name="Zouine M."/>
            <person name="Zahm M."/>
            <person name="Kreplak J."/>
            <person name="Mayjonade B."/>
            <person name="Satge C."/>
            <person name="Perez M."/>
            <person name="Cauet S."/>
            <person name="Marande W."/>
            <person name="Chantry-Darmon C."/>
            <person name="Lopez-Roques C."/>
            <person name="Bouchez O."/>
            <person name="Berard A."/>
            <person name="Debelle F."/>
            <person name="Munos S."/>
            <person name="Bendahmane A."/>
            <person name="Berges H."/>
            <person name="Niebel A."/>
            <person name="Buitink J."/>
            <person name="Frugier F."/>
            <person name="Benhamed M."/>
            <person name="Crespi M."/>
            <person name="Gouzy J."/>
            <person name="Gamas P."/>
        </authorList>
    </citation>
    <scope>NUCLEOTIDE SEQUENCE [LARGE SCALE GENOMIC DNA]</scope>
    <source>
        <strain evidence="7">cv. Jemalong A17</strain>
    </source>
</reference>
<evidence type="ECO:0000313" key="5">
    <source>
        <dbReference type="EnsemblPlants" id="AES71687"/>
    </source>
</evidence>
<accession>A0A0C3VJZ0</accession>
<dbReference type="Gramene" id="rna17393">
    <property type="protein sequence ID" value="RHN68968.1"/>
    <property type="gene ID" value="gene17393"/>
</dbReference>
<feature type="compositionally biased region" description="Basic and acidic residues" evidence="1">
    <location>
        <begin position="16"/>
        <end position="28"/>
    </location>
</feature>
<dbReference type="EnsemblPlants" id="AES71687">
    <property type="protein sequence ID" value="AES71687"/>
    <property type="gene ID" value="MTR_3g080680"/>
</dbReference>
<dbReference type="PANTHER" id="PTHR31228">
    <property type="entry name" value="CYSTATIN/MONELLIN SUPERFAMILY PROTEIN"/>
    <property type="match status" value="1"/>
</dbReference>
<dbReference type="InterPro" id="IPR046350">
    <property type="entry name" value="Cystatin_sf"/>
</dbReference>
<evidence type="ECO:0000256" key="1">
    <source>
        <dbReference type="SAM" id="MobiDB-lite"/>
    </source>
</evidence>
<name>G7J7C7_MEDTR</name>
<organism evidence="2 6">
    <name type="scientific">Medicago truncatula</name>
    <name type="common">Barrel medic</name>
    <name type="synonym">Medicago tribuloides</name>
    <dbReference type="NCBI Taxonomy" id="3880"/>
    <lineage>
        <taxon>Eukaryota</taxon>
        <taxon>Viridiplantae</taxon>
        <taxon>Streptophyta</taxon>
        <taxon>Embryophyta</taxon>
        <taxon>Tracheophyta</taxon>
        <taxon>Spermatophyta</taxon>
        <taxon>Magnoliopsida</taxon>
        <taxon>eudicotyledons</taxon>
        <taxon>Gunneridae</taxon>
        <taxon>Pentapetalae</taxon>
        <taxon>rosids</taxon>
        <taxon>fabids</taxon>
        <taxon>Fabales</taxon>
        <taxon>Fabaceae</taxon>
        <taxon>Papilionoideae</taxon>
        <taxon>50 kb inversion clade</taxon>
        <taxon>NPAAA clade</taxon>
        <taxon>Hologalegina</taxon>
        <taxon>IRL clade</taxon>
        <taxon>Trifolieae</taxon>
        <taxon>Medicago</taxon>
    </lineage>
</organism>
<reference evidence="3" key="2">
    <citation type="submission" date="2012-05" db="EMBL/GenBank/DDBJ databases">
        <authorList>
            <person name="Krishnakumar V."/>
            <person name="Cheung F."/>
            <person name="Xiao Y."/>
            <person name="Chan A."/>
            <person name="Moskal W.A."/>
            <person name="Town C.D."/>
        </authorList>
    </citation>
    <scope>NUCLEOTIDE SEQUENCE</scope>
</reference>
<dbReference type="Proteomes" id="UP000265566">
    <property type="component" value="Chromosome 3"/>
</dbReference>
<evidence type="ECO:0000313" key="7">
    <source>
        <dbReference type="Proteomes" id="UP000265566"/>
    </source>
</evidence>
<dbReference type="HOGENOM" id="CLU_114700_0_0_1"/>
<reference evidence="2 6" key="1">
    <citation type="journal article" date="2011" name="Nature">
        <title>The Medicago genome provides insight into the evolution of rhizobial symbioses.</title>
        <authorList>
            <person name="Young N.D."/>
            <person name="Debelle F."/>
            <person name="Oldroyd G.E."/>
            <person name="Geurts R."/>
            <person name="Cannon S.B."/>
            <person name="Udvardi M.K."/>
            <person name="Benedito V.A."/>
            <person name="Mayer K.F."/>
            <person name="Gouzy J."/>
            <person name="Schoof H."/>
            <person name="Van de Peer Y."/>
            <person name="Proost S."/>
            <person name="Cook D.R."/>
            <person name="Meyers B.C."/>
            <person name="Spannagl M."/>
            <person name="Cheung F."/>
            <person name="De Mita S."/>
            <person name="Krishnakumar V."/>
            <person name="Gundlach H."/>
            <person name="Zhou S."/>
            <person name="Mudge J."/>
            <person name="Bharti A.K."/>
            <person name="Murray J.D."/>
            <person name="Naoumkina M.A."/>
            <person name="Rosen B."/>
            <person name="Silverstein K.A."/>
            <person name="Tang H."/>
            <person name="Rombauts S."/>
            <person name="Zhao P.X."/>
            <person name="Zhou P."/>
            <person name="Barbe V."/>
            <person name="Bardou P."/>
            <person name="Bechner M."/>
            <person name="Bellec A."/>
            <person name="Berger A."/>
            <person name="Berges H."/>
            <person name="Bidwell S."/>
            <person name="Bisseling T."/>
            <person name="Choisne N."/>
            <person name="Couloux A."/>
            <person name="Denny R."/>
            <person name="Deshpande S."/>
            <person name="Dai X."/>
            <person name="Doyle J.J."/>
            <person name="Dudez A.M."/>
            <person name="Farmer A.D."/>
            <person name="Fouteau S."/>
            <person name="Franken C."/>
            <person name="Gibelin C."/>
            <person name="Gish J."/>
            <person name="Goldstein S."/>
            <person name="Gonzalez A.J."/>
            <person name="Green P.J."/>
            <person name="Hallab A."/>
            <person name="Hartog M."/>
            <person name="Hua A."/>
            <person name="Humphray S.J."/>
            <person name="Jeong D.H."/>
            <person name="Jing Y."/>
            <person name="Jocker A."/>
            <person name="Kenton S.M."/>
            <person name="Kim D.J."/>
            <person name="Klee K."/>
            <person name="Lai H."/>
            <person name="Lang C."/>
            <person name="Lin S."/>
            <person name="Macmil S.L."/>
            <person name="Magdelenat G."/>
            <person name="Matthews L."/>
            <person name="McCorrison J."/>
            <person name="Monaghan E.L."/>
            <person name="Mun J.H."/>
            <person name="Najar F.Z."/>
            <person name="Nicholson C."/>
            <person name="Noirot C."/>
            <person name="O'Bleness M."/>
            <person name="Paule C.R."/>
            <person name="Poulain J."/>
            <person name="Prion F."/>
            <person name="Qin B."/>
            <person name="Qu C."/>
            <person name="Retzel E.F."/>
            <person name="Riddle C."/>
            <person name="Sallet E."/>
            <person name="Samain S."/>
            <person name="Samson N."/>
            <person name="Sanders I."/>
            <person name="Saurat O."/>
            <person name="Scarpelli C."/>
            <person name="Schiex T."/>
            <person name="Segurens B."/>
            <person name="Severin A.J."/>
            <person name="Sherrier D.J."/>
            <person name="Shi R."/>
            <person name="Sims S."/>
            <person name="Singer S.R."/>
            <person name="Sinharoy S."/>
            <person name="Sterck L."/>
            <person name="Viollet A."/>
            <person name="Wang B.B."/>
            <person name="Wang K."/>
            <person name="Wang M."/>
            <person name="Wang X."/>
            <person name="Warfsmann J."/>
            <person name="Weissenbach J."/>
            <person name="White D.D."/>
            <person name="White J.D."/>
            <person name="Wiley G.B."/>
            <person name="Wincker P."/>
            <person name="Xing Y."/>
            <person name="Yang L."/>
            <person name="Yao Z."/>
            <person name="Ying F."/>
            <person name="Zhai J."/>
            <person name="Zhou L."/>
            <person name="Zuber A."/>
            <person name="Denarie J."/>
            <person name="Dixon R.A."/>
            <person name="May G.D."/>
            <person name="Schwartz D.C."/>
            <person name="Rogers J."/>
            <person name="Quetier F."/>
            <person name="Town C.D."/>
            <person name="Roe B.A."/>
        </authorList>
    </citation>
    <scope>NUCLEOTIDE SEQUENCE [LARGE SCALE GENOMIC DNA]</scope>
    <source>
        <strain evidence="2">A17</strain>
        <strain evidence="5 6">cv. Jemalong A17</strain>
    </source>
</reference>
<evidence type="ECO:0000313" key="3">
    <source>
        <dbReference type="EMBL" id="AFK45332.1"/>
    </source>
</evidence>
<dbReference type="EMBL" id="CM001219">
    <property type="protein sequence ID" value="AES71687.2"/>
    <property type="molecule type" value="Genomic_DNA"/>
</dbReference>
<keyword evidence="6" id="KW-1185">Reference proteome</keyword>
<proteinExistence type="evidence at transcript level"/>
<evidence type="ECO:0000313" key="4">
    <source>
        <dbReference type="EMBL" id="RHN68968.1"/>
    </source>
</evidence>
<evidence type="ECO:0000313" key="2">
    <source>
        <dbReference type="EMBL" id="AES71687.2"/>
    </source>
</evidence>
<evidence type="ECO:0008006" key="8">
    <source>
        <dbReference type="Google" id="ProtNLM"/>
    </source>
</evidence>
<gene>
    <name evidence="5" type="primary">11429049</name>
    <name evidence="2" type="ordered locus">MTR_3g080680</name>
    <name evidence="4" type="ORF">MtrunA17_Chr3g0119711</name>
</gene>
<dbReference type="OrthoDB" id="1452307at2759"/>
<dbReference type="EMBL" id="BT145538">
    <property type="protein sequence ID" value="AFK45332.1"/>
    <property type="molecule type" value="mRNA"/>
</dbReference>
<dbReference type="PANTHER" id="PTHR31228:SF22">
    <property type="entry name" value="CYSTATIN_MONELLIN SUPERFAMILY PROTEIN"/>
    <property type="match status" value="1"/>
</dbReference>
<accession>G7J7C7</accession>
<protein>
    <recommendedName>
        <fullName evidence="8">Cystatin domain-containing protein</fullName>
    </recommendedName>
</protein>
<feature type="region of interest" description="Disordered" evidence="1">
    <location>
        <begin position="1"/>
        <end position="28"/>
    </location>
</feature>
<dbReference type="Proteomes" id="UP000002051">
    <property type="component" value="Chromosome 3"/>
</dbReference>
<dbReference type="EMBL" id="PSQE01000003">
    <property type="protein sequence ID" value="RHN68968.1"/>
    <property type="molecule type" value="Genomic_DNA"/>
</dbReference>